<dbReference type="CDD" id="cd04453">
    <property type="entry name" value="S1_RNase_E"/>
    <property type="match status" value="1"/>
</dbReference>
<dbReference type="Pfam" id="PF10150">
    <property type="entry name" value="RNase_E_G"/>
    <property type="match status" value="1"/>
</dbReference>
<dbReference type="InterPro" id="IPR004659">
    <property type="entry name" value="RNase_E/G"/>
</dbReference>
<dbReference type="GO" id="GO:0046872">
    <property type="term" value="F:metal ion binding"/>
    <property type="evidence" value="ECO:0007669"/>
    <property type="project" value="UniProtKB-KW"/>
</dbReference>
<dbReference type="PANTHER" id="PTHR30001:SF0">
    <property type="entry name" value="RIBONUCLEASE G"/>
    <property type="match status" value="1"/>
</dbReference>
<protein>
    <submittedName>
        <fullName evidence="7">Ribonuclease G</fullName>
    </submittedName>
</protein>
<dbReference type="Proteomes" id="UP000199440">
    <property type="component" value="Unassembled WGS sequence"/>
</dbReference>
<evidence type="ECO:0000313" key="7">
    <source>
        <dbReference type="EMBL" id="SDL68078.1"/>
    </source>
</evidence>
<evidence type="ECO:0000256" key="3">
    <source>
        <dbReference type="ARBA" id="ARBA00022801"/>
    </source>
</evidence>
<accession>A0A1G9M1J5</accession>
<keyword evidence="3" id="KW-0378">Hydrolase</keyword>
<dbReference type="InterPro" id="IPR019307">
    <property type="entry name" value="RNA-bd_AU-1/RNase_E/G"/>
</dbReference>
<gene>
    <name evidence="7" type="ORF">SAMN04488514_102316</name>
</gene>
<dbReference type="GO" id="GO:0004540">
    <property type="term" value="F:RNA nuclease activity"/>
    <property type="evidence" value="ECO:0007669"/>
    <property type="project" value="InterPro"/>
</dbReference>
<organism evidence="7 8">
    <name type="scientific">Kriegella aquimaris</name>
    <dbReference type="NCBI Taxonomy" id="192904"/>
    <lineage>
        <taxon>Bacteria</taxon>
        <taxon>Pseudomonadati</taxon>
        <taxon>Bacteroidota</taxon>
        <taxon>Flavobacteriia</taxon>
        <taxon>Flavobacteriales</taxon>
        <taxon>Flavobacteriaceae</taxon>
        <taxon>Kriegella</taxon>
    </lineage>
</organism>
<dbReference type="GO" id="GO:0003723">
    <property type="term" value="F:RNA binding"/>
    <property type="evidence" value="ECO:0007669"/>
    <property type="project" value="UniProtKB-KW"/>
</dbReference>
<reference evidence="8" key="1">
    <citation type="submission" date="2016-10" db="EMBL/GenBank/DDBJ databases">
        <authorList>
            <person name="Varghese N."/>
            <person name="Submissions S."/>
        </authorList>
    </citation>
    <scope>NUCLEOTIDE SEQUENCE [LARGE SCALE GENOMIC DNA]</scope>
    <source>
        <strain evidence="8">DSM 19886</strain>
    </source>
</reference>
<dbReference type="STRING" id="192904.SAMN04488514_102316"/>
<evidence type="ECO:0000313" key="8">
    <source>
        <dbReference type="Proteomes" id="UP000199440"/>
    </source>
</evidence>
<evidence type="ECO:0000256" key="4">
    <source>
        <dbReference type="ARBA" id="ARBA00022842"/>
    </source>
</evidence>
<dbReference type="SUPFAM" id="SSF50249">
    <property type="entry name" value="Nucleic acid-binding proteins"/>
    <property type="match status" value="1"/>
</dbReference>
<dbReference type="Gene3D" id="2.40.50.140">
    <property type="entry name" value="Nucleic acid-binding proteins"/>
    <property type="match status" value="1"/>
</dbReference>
<dbReference type="InterPro" id="IPR012340">
    <property type="entry name" value="NA-bd_OB-fold"/>
</dbReference>
<comment type="cofactor">
    <cofactor evidence="1">
        <name>Mg(2+)</name>
        <dbReference type="ChEBI" id="CHEBI:18420"/>
    </cofactor>
</comment>
<dbReference type="AlphaFoldDB" id="A0A1G9M1J5"/>
<proteinExistence type="predicted"/>
<keyword evidence="4" id="KW-0460">Magnesium</keyword>
<sequence length="530" mass="60165">MFNLSATVGRYKYIQVNRELIVRSSSDAVDFALLKDGKLTELHKEEDNNNFSVGDIFLAKVRKPVTGLNAAFVNVGYEKDAFLHYHDLGPQLSTMLKFIKGVSTGKLRDYTLKNFPIEKDIDKNGTISDVIKANQSLLVQIVKEPISTKGPRISSELSLAGRYLVMVPFSDRVSVSQKIESKDEKDRLKRLVTSIKPKGFGVIIRTVAQGKKVAELDKDLENLLSKWSAMCKKLYKAPTPSKVLVELNRASSILRDVFNDSFTGIHVDNETLFAQVQDYVQEIAPGKESMVKLYNTPVPIFEKFGIERQIKTSFGRTASMSKGAYLIIEHTEALHVIDVNSGNRSNKAKNQEDTALEVNLLAASEIARQLRLRDMGGIIVVDFIDMVKAPHRRKLFDHLRDEMKDDRAKHKILPPSKFGLIQITRQRVRPEMNIKTTEENPNGNGQQVEAPIVLIDKINSDLEKLLKGPKKDNGIILNIHPFIAAYITKGFPSMRSKWFLEHKKWIKIQPRDAYTYLEYRFKDKDGKTIY</sequence>
<dbReference type="NCBIfam" id="TIGR00757">
    <property type="entry name" value="RNaseEG"/>
    <property type="match status" value="1"/>
</dbReference>
<evidence type="ECO:0000259" key="6">
    <source>
        <dbReference type="Pfam" id="PF10150"/>
    </source>
</evidence>
<dbReference type="GO" id="GO:0016787">
    <property type="term" value="F:hydrolase activity"/>
    <property type="evidence" value="ECO:0007669"/>
    <property type="project" value="UniProtKB-KW"/>
</dbReference>
<evidence type="ECO:0000256" key="1">
    <source>
        <dbReference type="ARBA" id="ARBA00001946"/>
    </source>
</evidence>
<name>A0A1G9M1J5_9FLAO</name>
<keyword evidence="2" id="KW-0479">Metal-binding</keyword>
<keyword evidence="5" id="KW-0694">RNA-binding</keyword>
<dbReference type="GO" id="GO:0006364">
    <property type="term" value="P:rRNA processing"/>
    <property type="evidence" value="ECO:0007669"/>
    <property type="project" value="TreeGrafter"/>
</dbReference>
<dbReference type="GO" id="GO:0005737">
    <property type="term" value="C:cytoplasm"/>
    <property type="evidence" value="ECO:0007669"/>
    <property type="project" value="TreeGrafter"/>
</dbReference>
<keyword evidence="8" id="KW-1185">Reference proteome</keyword>
<dbReference type="EMBL" id="FNGV01000002">
    <property type="protein sequence ID" value="SDL68078.1"/>
    <property type="molecule type" value="Genomic_DNA"/>
</dbReference>
<evidence type="ECO:0000256" key="2">
    <source>
        <dbReference type="ARBA" id="ARBA00022723"/>
    </source>
</evidence>
<evidence type="ECO:0000256" key="5">
    <source>
        <dbReference type="ARBA" id="ARBA00022884"/>
    </source>
</evidence>
<feature type="domain" description="RNA-binding protein AU-1/Ribonuclease E/G" evidence="6">
    <location>
        <begin position="158"/>
        <end position="428"/>
    </location>
</feature>
<dbReference type="PANTHER" id="PTHR30001">
    <property type="entry name" value="RIBONUCLEASE"/>
    <property type="match status" value="1"/>
</dbReference>